<evidence type="ECO:0000313" key="2">
    <source>
        <dbReference type="Proteomes" id="UP000055024"/>
    </source>
</evidence>
<name>A0A0V1HJ35_9BILA</name>
<reference evidence="1 2" key="1">
    <citation type="submission" date="2015-01" db="EMBL/GenBank/DDBJ databases">
        <title>Evolution of Trichinella species and genotypes.</title>
        <authorList>
            <person name="Korhonen P.K."/>
            <person name="Edoardo P."/>
            <person name="Giuseppe L.R."/>
            <person name="Gasser R.B."/>
        </authorList>
    </citation>
    <scope>NUCLEOTIDE SEQUENCE [LARGE SCALE GENOMIC DNA]</scope>
    <source>
        <strain evidence="1">ISS1029</strain>
    </source>
</reference>
<dbReference type="AlphaFoldDB" id="A0A0V1HJ35"/>
<gene>
    <name evidence="1" type="ORF">T11_2781</name>
</gene>
<keyword evidence="2" id="KW-1185">Reference proteome</keyword>
<dbReference type="EMBL" id="JYDP01000061">
    <property type="protein sequence ID" value="KRZ10335.1"/>
    <property type="molecule type" value="Genomic_DNA"/>
</dbReference>
<organism evidence="1 2">
    <name type="scientific">Trichinella zimbabwensis</name>
    <dbReference type="NCBI Taxonomy" id="268475"/>
    <lineage>
        <taxon>Eukaryota</taxon>
        <taxon>Metazoa</taxon>
        <taxon>Ecdysozoa</taxon>
        <taxon>Nematoda</taxon>
        <taxon>Enoplea</taxon>
        <taxon>Dorylaimia</taxon>
        <taxon>Trichinellida</taxon>
        <taxon>Trichinellidae</taxon>
        <taxon>Trichinella</taxon>
    </lineage>
</organism>
<accession>A0A0V1HJ35</accession>
<proteinExistence type="predicted"/>
<sequence>MKLFTVAIFDWNTIHLTDADDCFTFHDLNVKTLTQFCSEIGDETIQQWRYEKCAWENDDRHWLCFGIIIAQMIVIRSIAAHLVKDEIVTKKFPFDVCLNQYSICSTSTCIMVVFKCHDALYSGIELLLVCLAISNEMYLSAFMFTFAVALHFRKCSISNGIELLLVCLASYRMKCTFQLLCSPLLWLCISENVPYLMAVEVDVEPRSAKLHLTAKAL</sequence>
<dbReference type="OrthoDB" id="10612001at2759"/>
<evidence type="ECO:0000313" key="1">
    <source>
        <dbReference type="EMBL" id="KRZ10335.1"/>
    </source>
</evidence>
<protein>
    <submittedName>
        <fullName evidence="1">Uncharacterized protein</fullName>
    </submittedName>
</protein>
<dbReference type="Proteomes" id="UP000055024">
    <property type="component" value="Unassembled WGS sequence"/>
</dbReference>
<comment type="caution">
    <text evidence="1">The sequence shown here is derived from an EMBL/GenBank/DDBJ whole genome shotgun (WGS) entry which is preliminary data.</text>
</comment>